<dbReference type="Proteomes" id="UP000075243">
    <property type="component" value="Unassembled WGS sequence"/>
</dbReference>
<evidence type="ECO:0000313" key="2">
    <source>
        <dbReference type="EMBL" id="KYP38364.1"/>
    </source>
</evidence>
<dbReference type="InterPro" id="IPR054722">
    <property type="entry name" value="PolX-like_BBD"/>
</dbReference>
<dbReference type="Pfam" id="PF22936">
    <property type="entry name" value="Pol_BBD"/>
    <property type="match status" value="1"/>
</dbReference>
<evidence type="ECO:0000313" key="3">
    <source>
        <dbReference type="Proteomes" id="UP000075243"/>
    </source>
</evidence>
<name>A0A151R6U4_CAJCA</name>
<protein>
    <recommendedName>
        <fullName evidence="1">Retrovirus-related Pol polyprotein from transposon TNT 1-94-like beta-barrel domain-containing protein</fullName>
    </recommendedName>
</protein>
<reference evidence="2" key="1">
    <citation type="journal article" date="2012" name="Nat. Biotechnol.">
        <title>Draft genome sequence of pigeonpea (Cajanus cajan), an orphan legume crop of resource-poor farmers.</title>
        <authorList>
            <person name="Varshney R.K."/>
            <person name="Chen W."/>
            <person name="Li Y."/>
            <person name="Bharti A.K."/>
            <person name="Saxena R.K."/>
            <person name="Schlueter J.A."/>
            <person name="Donoghue M.T."/>
            <person name="Azam S."/>
            <person name="Fan G."/>
            <person name="Whaley A.M."/>
            <person name="Farmer A.D."/>
            <person name="Sheridan J."/>
            <person name="Iwata A."/>
            <person name="Tuteja R."/>
            <person name="Penmetsa R.V."/>
            <person name="Wu W."/>
            <person name="Upadhyaya H.D."/>
            <person name="Yang S.P."/>
            <person name="Shah T."/>
            <person name="Saxena K.B."/>
            <person name="Michael T."/>
            <person name="McCombie W.R."/>
            <person name="Yang B."/>
            <person name="Zhang G."/>
            <person name="Yang H."/>
            <person name="Wang J."/>
            <person name="Spillane C."/>
            <person name="Cook D.R."/>
            <person name="May G.D."/>
            <person name="Xu X."/>
            <person name="Jackson S.A."/>
        </authorList>
    </citation>
    <scope>NUCLEOTIDE SEQUENCE [LARGE SCALE GENOMIC DNA]</scope>
</reference>
<dbReference type="Gramene" id="C.cajan_43005.t">
    <property type="protein sequence ID" value="C.cajan_43005.t.cds1"/>
    <property type="gene ID" value="C.cajan_43005"/>
</dbReference>
<dbReference type="AlphaFoldDB" id="A0A151R6U4"/>
<keyword evidence="3" id="KW-1185">Reference proteome</keyword>
<dbReference type="EMBL" id="KQ484008">
    <property type="protein sequence ID" value="KYP38364.1"/>
    <property type="molecule type" value="Genomic_DNA"/>
</dbReference>
<accession>A0A151R6U4</accession>
<feature type="domain" description="Retrovirus-related Pol polyprotein from transposon TNT 1-94-like beta-barrel" evidence="1">
    <location>
        <begin position="1"/>
        <end position="68"/>
    </location>
</feature>
<organism evidence="2 3">
    <name type="scientific">Cajanus cajan</name>
    <name type="common">Pigeon pea</name>
    <name type="synonym">Cajanus indicus</name>
    <dbReference type="NCBI Taxonomy" id="3821"/>
    <lineage>
        <taxon>Eukaryota</taxon>
        <taxon>Viridiplantae</taxon>
        <taxon>Streptophyta</taxon>
        <taxon>Embryophyta</taxon>
        <taxon>Tracheophyta</taxon>
        <taxon>Spermatophyta</taxon>
        <taxon>Magnoliopsida</taxon>
        <taxon>eudicotyledons</taxon>
        <taxon>Gunneridae</taxon>
        <taxon>Pentapetalae</taxon>
        <taxon>rosids</taxon>
        <taxon>fabids</taxon>
        <taxon>Fabales</taxon>
        <taxon>Fabaceae</taxon>
        <taxon>Papilionoideae</taxon>
        <taxon>50 kb inversion clade</taxon>
        <taxon>NPAAA clade</taxon>
        <taxon>indigoferoid/millettioid clade</taxon>
        <taxon>Phaseoleae</taxon>
        <taxon>Cajanus</taxon>
    </lineage>
</organism>
<gene>
    <name evidence="2" type="ORF">KK1_040399</name>
</gene>
<evidence type="ECO:0000259" key="1">
    <source>
        <dbReference type="Pfam" id="PF22936"/>
    </source>
</evidence>
<proteinExistence type="predicted"/>
<sequence>MTNDLDNLHLTNSYHEQDQVIVGDGTAPPITHTRTTILHTTSNPLQLKTVLHVPTIAQNLLSVSSLCKTNDVSIEFFLTMFW</sequence>